<dbReference type="Gene3D" id="1.10.246.140">
    <property type="match status" value="1"/>
</dbReference>
<protein>
    <submittedName>
        <fullName evidence="2">Uncharacterized protein</fullName>
    </submittedName>
</protein>
<feature type="region of interest" description="Disordered" evidence="1">
    <location>
        <begin position="99"/>
        <end position="137"/>
    </location>
</feature>
<feature type="compositionally biased region" description="Basic and acidic residues" evidence="1">
    <location>
        <begin position="99"/>
        <end position="108"/>
    </location>
</feature>
<proteinExistence type="predicted"/>
<name>A0AAN7SZT3_9EURO</name>
<accession>A0AAN7SZT3</accession>
<dbReference type="InterPro" id="IPR038212">
    <property type="entry name" value="TF_EnY2_sf"/>
</dbReference>
<sequence length="188" mass="20500">MAASSSETLKIPVPASLSQTTPKLPELTNKLLLSHLRSQTNTVPELQQLLSDSLARTGWEDRMRALALELLRSGRCETFPELLDEVLQRCRVPRDADLSKNAEEKEVTSKTGGKSVPGHTAKKDEDGTSTPTNTAAHMMNGNGAIAVREGWFGPDGLPDVKIPVATVEASVEFLKERVRNVIEVVEDD</sequence>
<reference evidence="2 3" key="1">
    <citation type="submission" date="2023-08" db="EMBL/GenBank/DDBJ databases">
        <title>Black Yeasts Isolated from many extreme environments.</title>
        <authorList>
            <person name="Coleine C."/>
            <person name="Stajich J.E."/>
            <person name="Selbmann L."/>
        </authorList>
    </citation>
    <scope>NUCLEOTIDE SEQUENCE [LARGE SCALE GENOMIC DNA]</scope>
    <source>
        <strain evidence="2 3">CCFEE 5910</strain>
    </source>
</reference>
<dbReference type="AlphaFoldDB" id="A0AAN7SZT3"/>
<gene>
    <name evidence="2" type="ORF">LTR05_004601</name>
</gene>
<dbReference type="EMBL" id="JAVRRJ010000004">
    <property type="protein sequence ID" value="KAK5085318.1"/>
    <property type="molecule type" value="Genomic_DNA"/>
</dbReference>
<keyword evidence="3" id="KW-1185">Reference proteome</keyword>
<evidence type="ECO:0000256" key="1">
    <source>
        <dbReference type="SAM" id="MobiDB-lite"/>
    </source>
</evidence>
<dbReference type="Proteomes" id="UP001309876">
    <property type="component" value="Unassembled WGS sequence"/>
</dbReference>
<evidence type="ECO:0000313" key="2">
    <source>
        <dbReference type="EMBL" id="KAK5085318.1"/>
    </source>
</evidence>
<evidence type="ECO:0000313" key="3">
    <source>
        <dbReference type="Proteomes" id="UP001309876"/>
    </source>
</evidence>
<organism evidence="2 3">
    <name type="scientific">Lithohypha guttulata</name>
    <dbReference type="NCBI Taxonomy" id="1690604"/>
    <lineage>
        <taxon>Eukaryota</taxon>
        <taxon>Fungi</taxon>
        <taxon>Dikarya</taxon>
        <taxon>Ascomycota</taxon>
        <taxon>Pezizomycotina</taxon>
        <taxon>Eurotiomycetes</taxon>
        <taxon>Chaetothyriomycetidae</taxon>
        <taxon>Chaetothyriales</taxon>
        <taxon>Trichomeriaceae</taxon>
        <taxon>Lithohypha</taxon>
    </lineage>
</organism>
<comment type="caution">
    <text evidence="2">The sequence shown here is derived from an EMBL/GenBank/DDBJ whole genome shotgun (WGS) entry which is preliminary data.</text>
</comment>